<dbReference type="InterPro" id="IPR001128">
    <property type="entry name" value="Cyt_P450"/>
</dbReference>
<dbReference type="SUPFAM" id="SSF48264">
    <property type="entry name" value="Cytochrome P450"/>
    <property type="match status" value="1"/>
</dbReference>
<dbReference type="CDD" id="cd11069">
    <property type="entry name" value="CYP_FUM15-like"/>
    <property type="match status" value="1"/>
</dbReference>
<comment type="similarity">
    <text evidence="2 5">Belongs to the cytochrome P450 family.</text>
</comment>
<gene>
    <name evidence="7" type="ORF">VTL71DRAFT_3362</name>
</gene>
<dbReference type="PROSITE" id="PS00086">
    <property type="entry name" value="CYTOCHROME_P450"/>
    <property type="match status" value="1"/>
</dbReference>
<keyword evidence="8" id="KW-1185">Reference proteome</keyword>
<keyword evidence="3 5" id="KW-0479">Metal-binding</keyword>
<name>A0ABR4C6Y4_9HELO</name>
<keyword evidence="5" id="KW-0560">Oxidoreductase</keyword>
<keyword evidence="4 5" id="KW-0408">Iron</keyword>
<dbReference type="InterPro" id="IPR002403">
    <property type="entry name" value="Cyt_P450_E_grp-IV"/>
</dbReference>
<evidence type="ECO:0008006" key="9">
    <source>
        <dbReference type="Google" id="ProtNLM"/>
    </source>
</evidence>
<dbReference type="PRINTS" id="PR00465">
    <property type="entry name" value="EP450IV"/>
</dbReference>
<keyword evidence="5" id="KW-0503">Monooxygenase</keyword>
<keyword evidence="6" id="KW-1133">Transmembrane helix</keyword>
<accession>A0ABR4C6Y4</accession>
<evidence type="ECO:0000256" key="5">
    <source>
        <dbReference type="RuleBase" id="RU000461"/>
    </source>
</evidence>
<evidence type="ECO:0000256" key="6">
    <source>
        <dbReference type="SAM" id="Phobius"/>
    </source>
</evidence>
<dbReference type="Gene3D" id="1.10.630.10">
    <property type="entry name" value="Cytochrome P450"/>
    <property type="match status" value="1"/>
</dbReference>
<comment type="caution">
    <text evidence="7">The sequence shown here is derived from an EMBL/GenBank/DDBJ whole genome shotgun (WGS) entry which is preliminary data.</text>
</comment>
<dbReference type="PANTHER" id="PTHR24305">
    <property type="entry name" value="CYTOCHROME P450"/>
    <property type="match status" value="1"/>
</dbReference>
<keyword evidence="5" id="KW-0349">Heme</keyword>
<evidence type="ECO:0000256" key="3">
    <source>
        <dbReference type="ARBA" id="ARBA00022723"/>
    </source>
</evidence>
<dbReference type="Pfam" id="PF00067">
    <property type="entry name" value="p450"/>
    <property type="match status" value="1"/>
</dbReference>
<dbReference type="PANTHER" id="PTHR24305:SF166">
    <property type="entry name" value="CYTOCHROME P450 12A4, MITOCHONDRIAL-RELATED"/>
    <property type="match status" value="1"/>
</dbReference>
<protein>
    <recommendedName>
        <fullName evidence="9">Cytochrome P450</fullName>
    </recommendedName>
</protein>
<evidence type="ECO:0000313" key="7">
    <source>
        <dbReference type="EMBL" id="KAL2065692.1"/>
    </source>
</evidence>
<dbReference type="InterPro" id="IPR017972">
    <property type="entry name" value="Cyt_P450_CS"/>
</dbReference>
<dbReference type="Proteomes" id="UP001595075">
    <property type="component" value="Unassembled WGS sequence"/>
</dbReference>
<feature type="transmembrane region" description="Helical" evidence="6">
    <location>
        <begin position="35"/>
        <end position="56"/>
    </location>
</feature>
<dbReference type="EMBL" id="JAZHXI010000012">
    <property type="protein sequence ID" value="KAL2065692.1"/>
    <property type="molecule type" value="Genomic_DNA"/>
</dbReference>
<organism evidence="7 8">
    <name type="scientific">Oculimacula yallundae</name>
    <dbReference type="NCBI Taxonomy" id="86028"/>
    <lineage>
        <taxon>Eukaryota</taxon>
        <taxon>Fungi</taxon>
        <taxon>Dikarya</taxon>
        <taxon>Ascomycota</taxon>
        <taxon>Pezizomycotina</taxon>
        <taxon>Leotiomycetes</taxon>
        <taxon>Helotiales</taxon>
        <taxon>Ploettnerulaceae</taxon>
        <taxon>Oculimacula</taxon>
    </lineage>
</organism>
<evidence type="ECO:0000256" key="2">
    <source>
        <dbReference type="ARBA" id="ARBA00010617"/>
    </source>
</evidence>
<dbReference type="PRINTS" id="PR00385">
    <property type="entry name" value="P450"/>
</dbReference>
<dbReference type="InterPro" id="IPR036396">
    <property type="entry name" value="Cyt_P450_sf"/>
</dbReference>
<evidence type="ECO:0000256" key="4">
    <source>
        <dbReference type="ARBA" id="ARBA00023004"/>
    </source>
</evidence>
<dbReference type="InterPro" id="IPR050121">
    <property type="entry name" value="Cytochrome_P450_monoxygenase"/>
</dbReference>
<proteinExistence type="inferred from homology"/>
<evidence type="ECO:0000256" key="1">
    <source>
        <dbReference type="ARBA" id="ARBA00001971"/>
    </source>
</evidence>
<comment type="cofactor">
    <cofactor evidence="1">
        <name>heme</name>
        <dbReference type="ChEBI" id="CHEBI:30413"/>
    </cofactor>
</comment>
<keyword evidence="6" id="KW-0472">Membrane</keyword>
<reference evidence="7 8" key="1">
    <citation type="journal article" date="2024" name="Commun. Biol.">
        <title>Comparative genomic analysis of thermophilic fungi reveals convergent evolutionary adaptations and gene losses.</title>
        <authorList>
            <person name="Steindorff A.S."/>
            <person name="Aguilar-Pontes M.V."/>
            <person name="Robinson A.J."/>
            <person name="Andreopoulos B."/>
            <person name="LaButti K."/>
            <person name="Kuo A."/>
            <person name="Mondo S."/>
            <person name="Riley R."/>
            <person name="Otillar R."/>
            <person name="Haridas S."/>
            <person name="Lipzen A."/>
            <person name="Grimwood J."/>
            <person name="Schmutz J."/>
            <person name="Clum A."/>
            <person name="Reid I.D."/>
            <person name="Moisan M.C."/>
            <person name="Butler G."/>
            <person name="Nguyen T.T.M."/>
            <person name="Dewar K."/>
            <person name="Conant G."/>
            <person name="Drula E."/>
            <person name="Henrissat B."/>
            <person name="Hansel C."/>
            <person name="Singer S."/>
            <person name="Hutchinson M.I."/>
            <person name="de Vries R.P."/>
            <person name="Natvig D.O."/>
            <person name="Powell A.J."/>
            <person name="Tsang A."/>
            <person name="Grigoriev I.V."/>
        </authorList>
    </citation>
    <scope>NUCLEOTIDE SEQUENCE [LARGE SCALE GENOMIC DNA]</scope>
    <source>
        <strain evidence="7 8">CBS 494.80</strain>
    </source>
</reference>
<keyword evidence="6" id="KW-0812">Transmembrane</keyword>
<evidence type="ECO:0000313" key="8">
    <source>
        <dbReference type="Proteomes" id="UP001595075"/>
    </source>
</evidence>
<sequence length="548" mass="60525">MATVMRASLVLASLSLGIYVANHNALSFSYSKTAIITTLVYIPFHLAWALFLYPLYFSPLLCLPQAPRDGGWKSFFQTRDSKQVLKWMETIPNDGLIRYLDVFNTEVVAVTTPRTAAEFLQVKADHYVKNPKIKRILKSILGNGLVAAEGTDHKYQRKHLLPAFNVKVIKNLYPLFWSKASEMVTLIKQELETGPSAVEKSSASINIDDWAGRVSLDIIGKAGFGSQFSSLSHPNTALNTSYRAAFVPNEKSKLIFILYLLTTPKLVNLLPGKNSAIFREGKKAVTEWVRNIIQERKAEMYNNVDDLDWAEKNGQNDIIAAAMKTNAFSSEELVHQSLTLLGAGHETSATAVTWGIYLLSQPRHAHIQERLRAEIRANLPSPLSGMEVTADVLDKLPYLDAVSKEIMRVYAPVPIVGRVPSQDTDIFGVKIPKGTSVRCHLWAMNQTEAFWGENATEFNPDRWLVGKDKAIGGATDSLAYLTFGYGPRGCIGRGFAIGENKAILAALVGSFDFKPVPGTNPDDINILFAITARIVGGYDVQTTAVDGW</sequence>